<sequence>MSKLDYPSVSILAHNRIVFNIKGNSYRLIVKINYDYQMLWIRFIGTHAEYDKINANEI</sequence>
<dbReference type="EMBL" id="WVHT01000007">
    <property type="protein sequence ID" value="MXV52407.1"/>
    <property type="molecule type" value="Genomic_DNA"/>
</dbReference>
<dbReference type="InterPro" id="IPR018669">
    <property type="entry name" value="Toxin_HigB"/>
</dbReference>
<dbReference type="GO" id="GO:0110001">
    <property type="term" value="C:toxin-antitoxin complex"/>
    <property type="evidence" value="ECO:0007669"/>
    <property type="project" value="InterPro"/>
</dbReference>
<dbReference type="AlphaFoldDB" id="A0A7K1YCV1"/>
<comment type="caution">
    <text evidence="1">The sequence shown here is derived from an EMBL/GenBank/DDBJ whole genome shotgun (WGS) entry which is preliminary data.</text>
</comment>
<evidence type="ECO:0008006" key="3">
    <source>
        <dbReference type="Google" id="ProtNLM"/>
    </source>
</evidence>
<evidence type="ECO:0000313" key="2">
    <source>
        <dbReference type="Proteomes" id="UP000466586"/>
    </source>
</evidence>
<dbReference type="GO" id="GO:0004519">
    <property type="term" value="F:endonuclease activity"/>
    <property type="evidence" value="ECO:0007669"/>
    <property type="project" value="InterPro"/>
</dbReference>
<gene>
    <name evidence="1" type="ORF">GS399_15640</name>
</gene>
<evidence type="ECO:0000313" key="1">
    <source>
        <dbReference type="EMBL" id="MXV52407.1"/>
    </source>
</evidence>
<reference evidence="1 2" key="1">
    <citation type="submission" date="2019-11" db="EMBL/GenBank/DDBJ databases">
        <title>Pedobacter sp. HMF7647 Genome sequencing and assembly.</title>
        <authorList>
            <person name="Kang H."/>
            <person name="Kim H."/>
            <person name="Joh K."/>
        </authorList>
    </citation>
    <scope>NUCLEOTIDE SEQUENCE [LARGE SCALE GENOMIC DNA]</scope>
    <source>
        <strain evidence="1 2">HMF7647</strain>
    </source>
</reference>
<organism evidence="1 2">
    <name type="scientific">Hufsiella arboris</name>
    <dbReference type="NCBI Taxonomy" id="2695275"/>
    <lineage>
        <taxon>Bacteria</taxon>
        <taxon>Pseudomonadati</taxon>
        <taxon>Bacteroidota</taxon>
        <taxon>Sphingobacteriia</taxon>
        <taxon>Sphingobacteriales</taxon>
        <taxon>Sphingobacteriaceae</taxon>
        <taxon>Hufsiella</taxon>
    </lineage>
</organism>
<dbReference type="Proteomes" id="UP000466586">
    <property type="component" value="Unassembled WGS sequence"/>
</dbReference>
<keyword evidence="2" id="KW-1185">Reference proteome</keyword>
<name>A0A7K1YCV1_9SPHI</name>
<accession>A0A7K1YCV1</accession>
<dbReference type="Pfam" id="PF09907">
    <property type="entry name" value="HigB_toxin"/>
    <property type="match status" value="1"/>
</dbReference>
<dbReference type="GO" id="GO:0003723">
    <property type="term" value="F:RNA binding"/>
    <property type="evidence" value="ECO:0007669"/>
    <property type="project" value="InterPro"/>
</dbReference>
<proteinExistence type="predicted"/>
<protein>
    <recommendedName>
        <fullName evidence="3">Type II toxin-antitoxin system HigB family toxin</fullName>
    </recommendedName>
</protein>